<dbReference type="EMBL" id="JACIDH010000009">
    <property type="protein sequence ID" value="MBB3879796.1"/>
    <property type="molecule type" value="Genomic_DNA"/>
</dbReference>
<protein>
    <submittedName>
        <fullName evidence="1">Uncharacterized protein</fullName>
    </submittedName>
</protein>
<evidence type="ECO:0000313" key="2">
    <source>
        <dbReference type="Proteomes" id="UP000538670"/>
    </source>
</evidence>
<organism evidence="1 2">
    <name type="scientific">Sphingomonas pseudosanguinis</name>
    <dbReference type="NCBI Taxonomy" id="413712"/>
    <lineage>
        <taxon>Bacteria</taxon>
        <taxon>Pseudomonadati</taxon>
        <taxon>Pseudomonadota</taxon>
        <taxon>Alphaproteobacteria</taxon>
        <taxon>Sphingomonadales</taxon>
        <taxon>Sphingomonadaceae</taxon>
        <taxon>Sphingomonas</taxon>
    </lineage>
</organism>
<accession>A0A7W6F3B6</accession>
<name>A0A7W6F3B6_9SPHN</name>
<dbReference type="AlphaFoldDB" id="A0A7W6F3B6"/>
<dbReference type="RefSeq" id="WP_240456060.1">
    <property type="nucleotide sequence ID" value="NZ_JACIDH010000009.1"/>
</dbReference>
<comment type="caution">
    <text evidence="1">The sequence shown here is derived from an EMBL/GenBank/DDBJ whole genome shotgun (WGS) entry which is preliminary data.</text>
</comment>
<evidence type="ECO:0000313" key="1">
    <source>
        <dbReference type="EMBL" id="MBB3879796.1"/>
    </source>
</evidence>
<keyword evidence="2" id="KW-1185">Reference proteome</keyword>
<gene>
    <name evidence="1" type="ORF">GGR48_002230</name>
</gene>
<dbReference type="Proteomes" id="UP000538670">
    <property type="component" value="Unassembled WGS sequence"/>
</dbReference>
<sequence>MPLDHRLLEGGFHGATRAGCAPGGIRQPLLRGHAGDGAFGLIQDGR</sequence>
<proteinExistence type="predicted"/>
<reference evidence="1 2" key="1">
    <citation type="submission" date="2020-08" db="EMBL/GenBank/DDBJ databases">
        <title>Genomic Encyclopedia of Type Strains, Phase IV (KMG-IV): sequencing the most valuable type-strain genomes for metagenomic binning, comparative biology and taxonomic classification.</title>
        <authorList>
            <person name="Goeker M."/>
        </authorList>
    </citation>
    <scope>NUCLEOTIDE SEQUENCE [LARGE SCALE GENOMIC DNA]</scope>
    <source>
        <strain evidence="1 2">DSM 19512</strain>
    </source>
</reference>